<proteinExistence type="predicted"/>
<protein>
    <submittedName>
        <fullName evidence="1">Uncharacterized protein</fullName>
    </submittedName>
</protein>
<evidence type="ECO:0000313" key="1">
    <source>
        <dbReference type="EMBL" id="KAL3310665.1"/>
    </source>
</evidence>
<dbReference type="EMBL" id="JBJKFK010002757">
    <property type="protein sequence ID" value="KAL3310665.1"/>
    <property type="molecule type" value="Genomic_DNA"/>
</dbReference>
<dbReference type="AlphaFoldDB" id="A0ABD2PT60"/>
<name>A0ABD2PT60_9PLAT</name>
<sequence length="237" mass="27676">MVHFEQIPLKVLQVPRTFEEEDAFPSLTLQKQKEWFFKRRLVLEVRRWKMQNRLRKMKLPVLCVKQFQPTIPNHSQSEYFCNLDPSSWHAKQKMSSGYSSSGFKIITGCFHNANPSLGIFCRLGYIDKVRNQQLKSINEKIEQEFCCECKKKEETQTEVAPFKASPASKPVHQTPLKFKHIRGKFYQKNVILHDQLGRVNFDDPSKCVKPVDKKVVVEQAKRWPSKPRVGVISARGE</sequence>
<gene>
    <name evidence="1" type="ORF">Ciccas_010764</name>
</gene>
<reference evidence="1 2" key="1">
    <citation type="submission" date="2024-11" db="EMBL/GenBank/DDBJ databases">
        <title>Adaptive evolution of stress response genes in parasites aligns with host niche diversity.</title>
        <authorList>
            <person name="Hahn C."/>
            <person name="Resl P."/>
        </authorList>
    </citation>
    <scope>NUCLEOTIDE SEQUENCE [LARGE SCALE GENOMIC DNA]</scope>
    <source>
        <strain evidence="1">EGGRZ-B1_66</strain>
        <tissue evidence="1">Body</tissue>
    </source>
</reference>
<accession>A0ABD2PT60</accession>
<comment type="caution">
    <text evidence="1">The sequence shown here is derived from an EMBL/GenBank/DDBJ whole genome shotgun (WGS) entry which is preliminary data.</text>
</comment>
<dbReference type="Proteomes" id="UP001626550">
    <property type="component" value="Unassembled WGS sequence"/>
</dbReference>
<keyword evidence="2" id="KW-1185">Reference proteome</keyword>
<organism evidence="1 2">
    <name type="scientific">Cichlidogyrus casuarinus</name>
    <dbReference type="NCBI Taxonomy" id="1844966"/>
    <lineage>
        <taxon>Eukaryota</taxon>
        <taxon>Metazoa</taxon>
        <taxon>Spiralia</taxon>
        <taxon>Lophotrochozoa</taxon>
        <taxon>Platyhelminthes</taxon>
        <taxon>Monogenea</taxon>
        <taxon>Monopisthocotylea</taxon>
        <taxon>Dactylogyridea</taxon>
        <taxon>Ancyrocephalidae</taxon>
        <taxon>Cichlidogyrus</taxon>
    </lineage>
</organism>
<evidence type="ECO:0000313" key="2">
    <source>
        <dbReference type="Proteomes" id="UP001626550"/>
    </source>
</evidence>